<keyword evidence="2" id="KW-0812">Transmembrane</keyword>
<evidence type="ECO:0000313" key="5">
    <source>
        <dbReference type="Proteomes" id="UP001589611"/>
    </source>
</evidence>
<dbReference type="Pfam" id="PF00892">
    <property type="entry name" value="EamA"/>
    <property type="match status" value="2"/>
</dbReference>
<dbReference type="Gene3D" id="1.10.3730.20">
    <property type="match status" value="1"/>
</dbReference>
<accession>A0ABV5SW33</accession>
<feature type="transmembrane region" description="Helical" evidence="2">
    <location>
        <begin position="90"/>
        <end position="110"/>
    </location>
</feature>
<feature type="transmembrane region" description="Helical" evidence="2">
    <location>
        <begin position="232"/>
        <end position="254"/>
    </location>
</feature>
<proteinExistence type="inferred from homology"/>
<feature type="domain" description="EamA" evidence="3">
    <location>
        <begin position="151"/>
        <end position="276"/>
    </location>
</feature>
<dbReference type="RefSeq" id="WP_344711212.1">
    <property type="nucleotide sequence ID" value="NZ_BAAAWH010000001.1"/>
</dbReference>
<feature type="domain" description="EamA" evidence="3">
    <location>
        <begin position="3"/>
        <end position="133"/>
    </location>
</feature>
<dbReference type="Proteomes" id="UP001589611">
    <property type="component" value="Unassembled WGS sequence"/>
</dbReference>
<dbReference type="InterPro" id="IPR000620">
    <property type="entry name" value="EamA_dom"/>
</dbReference>
<evidence type="ECO:0000256" key="2">
    <source>
        <dbReference type="SAM" id="Phobius"/>
    </source>
</evidence>
<feature type="transmembrane region" description="Helical" evidence="2">
    <location>
        <begin position="174"/>
        <end position="193"/>
    </location>
</feature>
<keyword evidence="2" id="KW-1133">Transmembrane helix</keyword>
<dbReference type="SUPFAM" id="SSF103481">
    <property type="entry name" value="Multidrug resistance efflux transporter EmrE"/>
    <property type="match status" value="2"/>
</dbReference>
<comment type="similarity">
    <text evidence="1">Belongs to the EamA transporter family.</text>
</comment>
<feature type="transmembrane region" description="Helical" evidence="2">
    <location>
        <begin position="205"/>
        <end position="226"/>
    </location>
</feature>
<protein>
    <submittedName>
        <fullName evidence="4">EamA family transporter</fullName>
    </submittedName>
</protein>
<feature type="transmembrane region" description="Helical" evidence="2">
    <location>
        <begin position="116"/>
        <end position="133"/>
    </location>
</feature>
<reference evidence="4 5" key="1">
    <citation type="submission" date="2024-09" db="EMBL/GenBank/DDBJ databases">
        <authorList>
            <person name="Sun Q."/>
            <person name="Mori K."/>
        </authorList>
    </citation>
    <scope>NUCLEOTIDE SEQUENCE [LARGE SCALE GENOMIC DNA]</scope>
    <source>
        <strain evidence="4 5">JCM 1342</strain>
    </source>
</reference>
<keyword evidence="5" id="KW-1185">Reference proteome</keyword>
<comment type="caution">
    <text evidence="4">The sequence shown here is derived from an EMBL/GenBank/DDBJ whole genome shotgun (WGS) entry which is preliminary data.</text>
</comment>
<evidence type="ECO:0000313" key="4">
    <source>
        <dbReference type="EMBL" id="MFB9644564.1"/>
    </source>
</evidence>
<dbReference type="InterPro" id="IPR037185">
    <property type="entry name" value="EmrE-like"/>
</dbReference>
<keyword evidence="2" id="KW-0472">Membrane</keyword>
<sequence length="279" mass="27766">MSIGILLALASAVAYGASDFIGGVGSRRHSSWQVVLVGQGAGAVVMIVGGLTLPGRPVALDFAWAALAGIGSATGSIFLYRGLARGRMGLVAPISAVGAAVLPVLAGVTFGERPGWLVWVGMLAALPGIWLISRKTTSDRKTHARGALVDGILAGVGFGILFIALAQISDDAGLLPLAANQLIGAILTILTAVGLRQVWRPSRGVLGWGSAAGVLGALGTLAFLGATGATGLGIAGVLASFYPAVTVLLAAGLLKERVAMGQRAGIGICTLAVAAMALG</sequence>
<gene>
    <name evidence="4" type="ORF">ACFFPJ_01995</name>
</gene>
<feature type="transmembrane region" description="Helical" evidence="2">
    <location>
        <begin position="145"/>
        <end position="168"/>
    </location>
</feature>
<evidence type="ECO:0000256" key="1">
    <source>
        <dbReference type="ARBA" id="ARBA00007362"/>
    </source>
</evidence>
<evidence type="ECO:0000259" key="3">
    <source>
        <dbReference type="Pfam" id="PF00892"/>
    </source>
</evidence>
<name>A0ABV5SW33_9MICO</name>
<feature type="transmembrane region" description="Helical" evidence="2">
    <location>
        <begin position="62"/>
        <end position="83"/>
    </location>
</feature>
<dbReference type="EMBL" id="JBHMBE010000001">
    <property type="protein sequence ID" value="MFB9644564.1"/>
    <property type="molecule type" value="Genomic_DNA"/>
</dbReference>
<organism evidence="4 5">
    <name type="scientific">Microbacterium terregens</name>
    <dbReference type="NCBI Taxonomy" id="69363"/>
    <lineage>
        <taxon>Bacteria</taxon>
        <taxon>Bacillati</taxon>
        <taxon>Actinomycetota</taxon>
        <taxon>Actinomycetes</taxon>
        <taxon>Micrococcales</taxon>
        <taxon>Microbacteriaceae</taxon>
        <taxon>Microbacterium</taxon>
    </lineage>
</organism>